<feature type="domain" description="AMP-dependent synthetase/ligase" evidence="1">
    <location>
        <begin position="23"/>
        <end position="456"/>
    </location>
</feature>
<dbReference type="PROSITE" id="PS00455">
    <property type="entry name" value="AMP_BINDING"/>
    <property type="match status" value="1"/>
</dbReference>
<dbReference type="Pfam" id="PF00501">
    <property type="entry name" value="AMP-binding"/>
    <property type="match status" value="1"/>
</dbReference>
<dbReference type="Pfam" id="PF23562">
    <property type="entry name" value="AMP-binding_C_3"/>
    <property type="match status" value="1"/>
</dbReference>
<evidence type="ECO:0000313" key="3">
    <source>
        <dbReference type="Proteomes" id="UP000607397"/>
    </source>
</evidence>
<dbReference type="PANTHER" id="PTHR43813:SF1">
    <property type="entry name" value="ACYL-ACTIVATING ENZYME 16, CHLOROPLASTIC-RELATED"/>
    <property type="match status" value="1"/>
</dbReference>
<dbReference type="Gene3D" id="3.40.50.12780">
    <property type="entry name" value="N-terminal domain of ligase-like"/>
    <property type="match status" value="2"/>
</dbReference>
<dbReference type="AlphaFoldDB" id="A0A8K2A0H6"/>
<protein>
    <submittedName>
        <fullName evidence="2">AMP-binding protein</fullName>
    </submittedName>
</protein>
<dbReference type="InterPro" id="IPR042099">
    <property type="entry name" value="ANL_N_sf"/>
</dbReference>
<gene>
    <name evidence="2" type="ORF">GS597_17255</name>
</gene>
<name>A0A8K2A0H6_9CYAN</name>
<dbReference type="Proteomes" id="UP000607397">
    <property type="component" value="Unassembled WGS sequence"/>
</dbReference>
<proteinExistence type="predicted"/>
<reference evidence="2" key="1">
    <citation type="submission" date="2019-12" db="EMBL/GenBank/DDBJ databases">
        <title>High-Quality draft genome sequences of three cyanobacteria isolated from the limestone walls of the Old Cathedral of Coimbra.</title>
        <authorList>
            <person name="Tiago I."/>
            <person name="Soares F."/>
            <person name="Portugal A."/>
        </authorList>
    </citation>
    <scope>NUCLEOTIDE SEQUENCE [LARGE SCALE GENOMIC DNA]</scope>
    <source>
        <strain evidence="2">C</strain>
    </source>
</reference>
<evidence type="ECO:0000313" key="2">
    <source>
        <dbReference type="EMBL" id="NCJ08223.1"/>
    </source>
</evidence>
<comment type="caution">
    <text evidence="2">The sequence shown here is derived from an EMBL/GenBank/DDBJ whole genome shotgun (WGS) entry which is preliminary data.</text>
</comment>
<organism evidence="2 3">
    <name type="scientific">Petrachloros mirabilis ULC683</name>
    <dbReference type="NCBI Taxonomy" id="2781853"/>
    <lineage>
        <taxon>Bacteria</taxon>
        <taxon>Bacillati</taxon>
        <taxon>Cyanobacteriota</taxon>
        <taxon>Cyanophyceae</taxon>
        <taxon>Synechococcales</taxon>
        <taxon>Petrachlorosaceae</taxon>
        <taxon>Petrachloros</taxon>
        <taxon>Petrachloros mirabilis</taxon>
    </lineage>
</organism>
<dbReference type="GO" id="GO:0030497">
    <property type="term" value="P:fatty acid elongation"/>
    <property type="evidence" value="ECO:0007669"/>
    <property type="project" value="TreeGrafter"/>
</dbReference>
<dbReference type="RefSeq" id="WP_161826697.1">
    <property type="nucleotide sequence ID" value="NZ_WVIC01000044.1"/>
</dbReference>
<dbReference type="InterPro" id="IPR020845">
    <property type="entry name" value="AMP-binding_CS"/>
</dbReference>
<dbReference type="GO" id="GO:0008922">
    <property type="term" value="F:long-chain fatty acid [acyl-carrier-protein] ligase activity"/>
    <property type="evidence" value="ECO:0007669"/>
    <property type="project" value="TreeGrafter"/>
</dbReference>
<dbReference type="SUPFAM" id="SSF56801">
    <property type="entry name" value="Acetyl-CoA synthetase-like"/>
    <property type="match status" value="1"/>
</dbReference>
<sequence>MADHTPSQMDYTDLESLSQVWPRVASQFGQTVALRDPHSDPEVSLTFAELHQQLQRFAAGLQTLGVQPGDRVALFADNSPRWFIADQGSILAGAVDVVRSSQADGEELAYILENSNSTVLLAENLATLKKLTPYLDQLPIQVVGLLSDETSDLSISQPVLNFGQIFTEGAHSTVKAVPLGLDTLATLLYTSGTTGRPKGVMLSHGNLMHQLNTLDKVIQPQPGDVTLSILPTWHSFGRIAEYFMLSRGCTQVYSNIRHIKRDLQTYKPAYMASVPRLWESLYETIQRQFREQSATKQKLIRFFFRLSQRYIKARRIVQGLDIETLHPSGLQHLLAQLQTWLLAPLHSLGNKMVYGKIREALGGQFRQSVSGGGSLAMHIENFYEIVGIDLLVGYGLTETSPVLSARRPQRNLRRSAGQPIPQTEIRIVDPQTRQTLAAEQKGLVLARGPQVMQGYYQNPEATAKAIDPEGWFDTGDLGWLTQQQDLILTGRAKDTIVLSNGENIEPQPLEDACARSPYIDQIVVVGQDQRFLGALIVPNFDALAAWAQSQNATLDVPSITEKATGETWTLDSPAVQALYRKELAREVQNRPSYRPDDRIGAFAFVSEPFSIDNGLLTQTLKIRRPVVMDRYRDMIDRMFF</sequence>
<keyword evidence="3" id="KW-1185">Reference proteome</keyword>
<dbReference type="EMBL" id="WVIC01000044">
    <property type="protein sequence ID" value="NCJ08223.1"/>
    <property type="molecule type" value="Genomic_DNA"/>
</dbReference>
<dbReference type="InterPro" id="IPR000873">
    <property type="entry name" value="AMP-dep_synth/lig_dom"/>
</dbReference>
<dbReference type="PANTHER" id="PTHR43813">
    <property type="entry name" value="ACYL-ACTIVATING ENZYME 16, CHLOROPLASTIC-RELATED"/>
    <property type="match status" value="1"/>
</dbReference>
<accession>A0A8K2A0H6</accession>
<dbReference type="InterPro" id="IPR052987">
    <property type="entry name" value="Chloroplast_AMP-bd_Enzymes"/>
</dbReference>
<evidence type="ECO:0000259" key="1">
    <source>
        <dbReference type="Pfam" id="PF00501"/>
    </source>
</evidence>